<evidence type="ECO:0008006" key="3">
    <source>
        <dbReference type="Google" id="ProtNLM"/>
    </source>
</evidence>
<gene>
    <name evidence="1" type="ORF">LZZ85_28090</name>
</gene>
<proteinExistence type="predicted"/>
<reference evidence="1" key="1">
    <citation type="submission" date="2022-01" db="EMBL/GenBank/DDBJ databases">
        <authorList>
            <person name="Jo J.-H."/>
            <person name="Im W.-T."/>
        </authorList>
    </citation>
    <scope>NUCLEOTIDE SEQUENCE</scope>
    <source>
        <strain evidence="1">NA20</strain>
    </source>
</reference>
<evidence type="ECO:0000313" key="1">
    <source>
        <dbReference type="EMBL" id="MCG2618194.1"/>
    </source>
</evidence>
<dbReference type="PROSITE" id="PS51257">
    <property type="entry name" value="PROKAR_LIPOPROTEIN"/>
    <property type="match status" value="1"/>
</dbReference>
<dbReference type="Proteomes" id="UP001165367">
    <property type="component" value="Unassembled WGS sequence"/>
</dbReference>
<dbReference type="EMBL" id="JAKLTR010000042">
    <property type="protein sequence ID" value="MCG2618194.1"/>
    <property type="molecule type" value="Genomic_DNA"/>
</dbReference>
<dbReference type="RefSeq" id="WP_237877451.1">
    <property type="nucleotide sequence ID" value="NZ_JAKLTR010000042.1"/>
</dbReference>
<name>A0ABS9L0Q0_9BACT</name>
<comment type="caution">
    <text evidence="1">The sequence shown here is derived from an EMBL/GenBank/DDBJ whole genome shotgun (WGS) entry which is preliminary data.</text>
</comment>
<accession>A0ABS9L0Q0</accession>
<protein>
    <recommendedName>
        <fullName evidence="3">DUF4252 domain-containing protein</fullName>
    </recommendedName>
</protein>
<evidence type="ECO:0000313" key="2">
    <source>
        <dbReference type="Proteomes" id="UP001165367"/>
    </source>
</evidence>
<organism evidence="1 2">
    <name type="scientific">Terrimonas ginsenosidimutans</name>
    <dbReference type="NCBI Taxonomy" id="2908004"/>
    <lineage>
        <taxon>Bacteria</taxon>
        <taxon>Pseudomonadati</taxon>
        <taxon>Bacteroidota</taxon>
        <taxon>Chitinophagia</taxon>
        <taxon>Chitinophagales</taxon>
        <taxon>Chitinophagaceae</taxon>
        <taxon>Terrimonas</taxon>
    </lineage>
</organism>
<sequence length="148" mass="17201">MRAILVVFILIGIGCSSQSTKNNIDKTALPLIETFFKGIQAKRPSVALDELLKNNPHISLEDSSTLFLKRSFVSVNEMSGTYKGFRVLKKRFIEEDIGIYSCLAKYEKKFYRFIFMFYNNGDTIRLYKFLFDEDIDEELEGSLKFYTN</sequence>
<keyword evidence="2" id="KW-1185">Reference proteome</keyword>